<feature type="transmembrane region" description="Helical" evidence="2">
    <location>
        <begin position="91"/>
        <end position="108"/>
    </location>
</feature>
<evidence type="ECO:0000313" key="4">
    <source>
        <dbReference type="EMBL" id="KAK4788028.1"/>
    </source>
</evidence>
<proteinExistence type="predicted"/>
<comment type="caution">
    <text evidence="4">The sequence shown here is derived from an EMBL/GenBank/DDBJ whole genome shotgun (WGS) entry which is preliminary data.</text>
</comment>
<dbReference type="Pfam" id="PF23603">
    <property type="entry name" value="Ubiquitin_TPR1"/>
    <property type="match status" value="1"/>
</dbReference>
<keyword evidence="5" id="KW-1185">Reference proteome</keyword>
<organism evidence="4 5">
    <name type="scientific">Trapa natans</name>
    <name type="common">Water chestnut</name>
    <dbReference type="NCBI Taxonomy" id="22666"/>
    <lineage>
        <taxon>Eukaryota</taxon>
        <taxon>Viridiplantae</taxon>
        <taxon>Streptophyta</taxon>
        <taxon>Embryophyta</taxon>
        <taxon>Tracheophyta</taxon>
        <taxon>Spermatophyta</taxon>
        <taxon>Magnoliopsida</taxon>
        <taxon>eudicotyledons</taxon>
        <taxon>Gunneridae</taxon>
        <taxon>Pentapetalae</taxon>
        <taxon>rosids</taxon>
        <taxon>malvids</taxon>
        <taxon>Myrtales</taxon>
        <taxon>Lythraceae</taxon>
        <taxon>Trapa</taxon>
    </lineage>
</organism>
<keyword evidence="2" id="KW-1133">Transmembrane helix</keyword>
<evidence type="ECO:0000259" key="3">
    <source>
        <dbReference type="Pfam" id="PF23603"/>
    </source>
</evidence>
<keyword evidence="2" id="KW-0812">Transmembrane</keyword>
<dbReference type="InterPro" id="IPR031105">
    <property type="entry name" value="TRP_plant"/>
</dbReference>
<dbReference type="AlphaFoldDB" id="A0AAN7R6S5"/>
<gene>
    <name evidence="4" type="ORF">SAY86_019347</name>
</gene>
<feature type="transmembrane region" description="Helical" evidence="2">
    <location>
        <begin position="60"/>
        <end position="79"/>
    </location>
</feature>
<dbReference type="EMBL" id="JAXQNO010000011">
    <property type="protein sequence ID" value="KAK4788028.1"/>
    <property type="molecule type" value="Genomic_DNA"/>
</dbReference>
<evidence type="ECO:0000313" key="5">
    <source>
        <dbReference type="Proteomes" id="UP001346149"/>
    </source>
</evidence>
<dbReference type="Proteomes" id="UP001346149">
    <property type="component" value="Unassembled WGS sequence"/>
</dbReference>
<dbReference type="InterPro" id="IPR057625">
    <property type="entry name" value="TPR1-6-like_ubiquitin"/>
</dbReference>
<dbReference type="PANTHER" id="PTHR21717:SF70">
    <property type="entry name" value="TELOMERE REPEAT-BINDING PROTEIN 2-RELATED"/>
    <property type="match status" value="1"/>
</dbReference>
<evidence type="ECO:0000256" key="2">
    <source>
        <dbReference type="SAM" id="Phobius"/>
    </source>
</evidence>
<accession>A0AAN7R6S5</accession>
<keyword evidence="2" id="KW-0472">Membrane</keyword>
<feature type="domain" description="Telomere repeat-binding protein 1-6-like ubiquitin-like" evidence="3">
    <location>
        <begin position="31"/>
        <end position="87"/>
    </location>
</feature>
<reference evidence="4 5" key="1">
    <citation type="journal article" date="2023" name="Hortic Res">
        <title>Pangenome of water caltrop reveals structural variations and asymmetric subgenome divergence after allopolyploidization.</title>
        <authorList>
            <person name="Zhang X."/>
            <person name="Chen Y."/>
            <person name="Wang L."/>
            <person name="Yuan Y."/>
            <person name="Fang M."/>
            <person name="Shi L."/>
            <person name="Lu R."/>
            <person name="Comes H.P."/>
            <person name="Ma Y."/>
            <person name="Chen Y."/>
            <person name="Huang G."/>
            <person name="Zhou Y."/>
            <person name="Zheng Z."/>
            <person name="Qiu Y."/>
        </authorList>
    </citation>
    <scope>NUCLEOTIDE SEQUENCE [LARGE SCALE GENOMIC DNA]</scope>
    <source>
        <strain evidence="4">F231</strain>
    </source>
</reference>
<name>A0AAN7R6S5_TRANT</name>
<dbReference type="GO" id="GO:0043565">
    <property type="term" value="F:sequence-specific DNA binding"/>
    <property type="evidence" value="ECO:0007669"/>
    <property type="project" value="UniProtKB-ARBA"/>
</dbReference>
<protein>
    <recommendedName>
        <fullName evidence="3">Telomere repeat-binding protein 1-6-like ubiquitin-like domain-containing protein</fullName>
    </recommendedName>
</protein>
<keyword evidence="1" id="KW-0238">DNA-binding</keyword>
<sequence length="150" mass="16786">MTEVQIWNQDNCIGSTVRASQHPSHRRRNSHVNLRIKSLIVPELFIELEETATIGLLKRMVVEALSAILGGGVCIGVLLQGKKVKNDCCRVGFLMIMNLILWTSQLNPTLLPLQLKVLDFLMFHFPAVHLILVLGNDVLLSHIAEIESQV</sequence>
<evidence type="ECO:0000256" key="1">
    <source>
        <dbReference type="ARBA" id="ARBA00023125"/>
    </source>
</evidence>
<dbReference type="PANTHER" id="PTHR21717">
    <property type="entry name" value="TELOMERIC REPEAT BINDING PROTEIN"/>
    <property type="match status" value="1"/>
</dbReference>